<dbReference type="CDD" id="cd15797">
    <property type="entry name" value="PMEI"/>
    <property type="match status" value="1"/>
</dbReference>
<keyword evidence="7" id="KW-1185">Reference proteome</keyword>
<sequence>MAYSSLTMVFIALIIMTSISPSLGRREKSDRERSHSHHHREKRDVENSDIEHELRDLVSKTNDTNESWKIIEPQLNRFNDTDPKIVVDVILELAITRGDEIHEQLNRLHEESRDDDLRSKYLSCSRNYKDAISNLEVARENLGSDEFDNISVKIDDTIEELNKCGVEFEGDSFDPAHIRNRQKEFGNYVNIVKVAIDYLQEDWN</sequence>
<feature type="chain" id="PRO_5044775435" description="Pectinesterase inhibitor domain-containing protein" evidence="5">
    <location>
        <begin position="25"/>
        <end position="204"/>
    </location>
</feature>
<accession>A0ABD3CDA2</accession>
<proteinExistence type="inferred from homology"/>
<dbReference type="SUPFAM" id="SSF101148">
    <property type="entry name" value="Plant invertase/pectin methylesterase inhibitor"/>
    <property type="match status" value="1"/>
</dbReference>
<evidence type="ECO:0000256" key="4">
    <source>
        <dbReference type="SAM" id="MobiDB-lite"/>
    </source>
</evidence>
<keyword evidence="1 5" id="KW-0732">Signal</keyword>
<dbReference type="NCBIfam" id="TIGR01614">
    <property type="entry name" value="PME_inhib"/>
    <property type="match status" value="1"/>
</dbReference>
<evidence type="ECO:0000256" key="1">
    <source>
        <dbReference type="ARBA" id="ARBA00022729"/>
    </source>
</evidence>
<keyword evidence="2" id="KW-1015">Disulfide bond</keyword>
<organism evidence="6 7">
    <name type="scientific">Castilleja foliolosa</name>
    <dbReference type="NCBI Taxonomy" id="1961234"/>
    <lineage>
        <taxon>Eukaryota</taxon>
        <taxon>Viridiplantae</taxon>
        <taxon>Streptophyta</taxon>
        <taxon>Embryophyta</taxon>
        <taxon>Tracheophyta</taxon>
        <taxon>Spermatophyta</taxon>
        <taxon>Magnoliopsida</taxon>
        <taxon>eudicotyledons</taxon>
        <taxon>Gunneridae</taxon>
        <taxon>Pentapetalae</taxon>
        <taxon>asterids</taxon>
        <taxon>lamiids</taxon>
        <taxon>Lamiales</taxon>
        <taxon>Orobanchaceae</taxon>
        <taxon>Pedicularideae</taxon>
        <taxon>Castillejinae</taxon>
        <taxon>Castilleja</taxon>
    </lineage>
</organism>
<dbReference type="InterPro" id="IPR034086">
    <property type="entry name" value="PMEI_plant"/>
</dbReference>
<evidence type="ECO:0000313" key="6">
    <source>
        <dbReference type="EMBL" id="KAL3627294.1"/>
    </source>
</evidence>
<gene>
    <name evidence="6" type="ORF">CASFOL_028657</name>
</gene>
<dbReference type="PANTHER" id="PTHR36710">
    <property type="entry name" value="PECTINESTERASE INHIBITOR-LIKE"/>
    <property type="match status" value="1"/>
</dbReference>
<comment type="similarity">
    <text evidence="3">Belongs to the PMEI family.</text>
</comment>
<evidence type="ECO:0000256" key="2">
    <source>
        <dbReference type="ARBA" id="ARBA00023157"/>
    </source>
</evidence>
<dbReference type="InterPro" id="IPR052421">
    <property type="entry name" value="PCW_Enzyme_Inhibitor"/>
</dbReference>
<evidence type="ECO:0000256" key="3">
    <source>
        <dbReference type="ARBA" id="ARBA00038471"/>
    </source>
</evidence>
<protein>
    <recommendedName>
        <fullName evidence="8">Pectinesterase inhibitor domain-containing protein</fullName>
    </recommendedName>
</protein>
<comment type="caution">
    <text evidence="6">The sequence shown here is derived from an EMBL/GenBank/DDBJ whole genome shotgun (WGS) entry which is preliminary data.</text>
</comment>
<dbReference type="PANTHER" id="PTHR36710:SF8">
    <property type="entry name" value="PECTINESTERASE INHIBITOR-LIKE"/>
    <property type="match status" value="1"/>
</dbReference>
<evidence type="ECO:0008006" key="8">
    <source>
        <dbReference type="Google" id="ProtNLM"/>
    </source>
</evidence>
<dbReference type="Proteomes" id="UP001632038">
    <property type="component" value="Unassembled WGS sequence"/>
</dbReference>
<reference evidence="7" key="1">
    <citation type="journal article" date="2024" name="IScience">
        <title>Strigolactones Initiate the Formation of Haustorium-like Structures in Castilleja.</title>
        <authorList>
            <person name="Buerger M."/>
            <person name="Peterson D."/>
            <person name="Chory J."/>
        </authorList>
    </citation>
    <scope>NUCLEOTIDE SEQUENCE [LARGE SCALE GENOMIC DNA]</scope>
</reference>
<dbReference type="Gene3D" id="1.20.140.40">
    <property type="entry name" value="Invertase/pectin methylesterase inhibitor family protein"/>
    <property type="match status" value="1"/>
</dbReference>
<dbReference type="InterPro" id="IPR035513">
    <property type="entry name" value="Invertase/methylesterase_inhib"/>
</dbReference>
<dbReference type="EMBL" id="JAVIJP010000039">
    <property type="protein sequence ID" value="KAL3627294.1"/>
    <property type="molecule type" value="Genomic_DNA"/>
</dbReference>
<feature type="compositionally biased region" description="Basic and acidic residues" evidence="4">
    <location>
        <begin position="24"/>
        <end position="33"/>
    </location>
</feature>
<evidence type="ECO:0000256" key="5">
    <source>
        <dbReference type="SAM" id="SignalP"/>
    </source>
</evidence>
<name>A0ABD3CDA2_9LAMI</name>
<dbReference type="InterPro" id="IPR006501">
    <property type="entry name" value="Pectinesterase_inhib_dom"/>
</dbReference>
<dbReference type="AlphaFoldDB" id="A0ABD3CDA2"/>
<evidence type="ECO:0000313" key="7">
    <source>
        <dbReference type="Proteomes" id="UP001632038"/>
    </source>
</evidence>
<feature type="region of interest" description="Disordered" evidence="4">
    <location>
        <begin position="24"/>
        <end position="49"/>
    </location>
</feature>
<feature type="signal peptide" evidence="5">
    <location>
        <begin position="1"/>
        <end position="24"/>
    </location>
</feature>